<dbReference type="CDD" id="cd06922">
    <property type="entry name" value="ChtBD1_GH18_1"/>
    <property type="match status" value="1"/>
</dbReference>
<keyword evidence="18" id="KW-1185">Reference proteome</keyword>
<evidence type="ECO:0000256" key="14">
    <source>
        <dbReference type="SAM" id="SignalP"/>
    </source>
</evidence>
<dbReference type="PANTHER" id="PTHR11177:SF402">
    <property type="entry name" value="CHITINASE"/>
    <property type="match status" value="1"/>
</dbReference>
<feature type="chain" id="PRO_5034142128" description="chitinase" evidence="14">
    <location>
        <begin position="28"/>
        <end position="1252"/>
    </location>
</feature>
<protein>
    <recommendedName>
        <fullName evidence="3">chitinase</fullName>
        <ecNumber evidence="3">3.2.1.14</ecNumber>
    </recommendedName>
</protein>
<dbReference type="InterPro" id="IPR001002">
    <property type="entry name" value="Chitin-bd_1"/>
</dbReference>
<evidence type="ECO:0000256" key="2">
    <source>
        <dbReference type="ARBA" id="ARBA00008682"/>
    </source>
</evidence>
<comment type="caution">
    <text evidence="17">The sequence shown here is derived from an EMBL/GenBank/DDBJ whole genome shotgun (WGS) entry which is preliminary data.</text>
</comment>
<keyword evidence="14" id="KW-0732">Signal</keyword>
<evidence type="ECO:0000259" key="15">
    <source>
        <dbReference type="PROSITE" id="PS50941"/>
    </source>
</evidence>
<dbReference type="Gene3D" id="3.10.50.10">
    <property type="match status" value="1"/>
</dbReference>
<comment type="catalytic activity">
    <reaction evidence="1">
        <text>Random endo-hydrolysis of N-acetyl-beta-D-glucosaminide (1-&gt;4)-beta-linkages in chitin and chitodextrins.</text>
        <dbReference type="EC" id="3.2.1.14"/>
    </reaction>
</comment>
<reference evidence="17" key="1">
    <citation type="submission" date="2020-06" db="EMBL/GenBank/DDBJ databases">
        <title>Draft genome sequences of strains closely related to Aspergillus parafelis and Aspergillus hiratsukae.</title>
        <authorList>
            <person name="Dos Santos R.A.C."/>
            <person name="Rivero-Menendez O."/>
            <person name="Steenwyk J.L."/>
            <person name="Mead M.E."/>
            <person name="Goldman G.H."/>
            <person name="Alastruey-Izquierdo A."/>
            <person name="Rokas A."/>
        </authorList>
    </citation>
    <scope>NUCLEOTIDE SEQUENCE</scope>
    <source>
        <strain evidence="17">CNM-CM7691</strain>
    </source>
</reference>
<feature type="disulfide bond" evidence="11">
    <location>
        <begin position="78"/>
        <end position="92"/>
    </location>
</feature>
<dbReference type="AlphaFoldDB" id="A0A8H6QX05"/>
<feature type="domain" description="Chitin-binding type-1" evidence="15">
    <location>
        <begin position="51"/>
        <end position="109"/>
    </location>
</feature>
<dbReference type="InterPro" id="IPR017853">
    <property type="entry name" value="GH"/>
</dbReference>
<dbReference type="GO" id="GO:0006032">
    <property type="term" value="P:chitin catabolic process"/>
    <property type="evidence" value="ECO:0007669"/>
    <property type="project" value="UniProtKB-KW"/>
</dbReference>
<dbReference type="InterPro" id="IPR036861">
    <property type="entry name" value="Endochitinase-like_sf"/>
</dbReference>
<evidence type="ECO:0000313" key="17">
    <source>
        <dbReference type="EMBL" id="KAF7180791.1"/>
    </source>
</evidence>
<dbReference type="PROSITE" id="PS50941">
    <property type="entry name" value="CHIT_BIND_I_2"/>
    <property type="match status" value="1"/>
</dbReference>
<dbReference type="GO" id="GO:0008061">
    <property type="term" value="F:chitin binding"/>
    <property type="evidence" value="ECO:0007669"/>
    <property type="project" value="UniProtKB-UniRule"/>
</dbReference>
<dbReference type="InterPro" id="IPR029070">
    <property type="entry name" value="Chitinase_insertion_sf"/>
</dbReference>
<dbReference type="PROSITE" id="PS51257">
    <property type="entry name" value="PROKAR_LIPOPROTEIN"/>
    <property type="match status" value="1"/>
</dbReference>
<evidence type="ECO:0000256" key="9">
    <source>
        <dbReference type="ARBA" id="ARBA00023295"/>
    </source>
</evidence>
<keyword evidence="9 12" id="KW-0326">Glycosidase</keyword>
<dbReference type="SUPFAM" id="SSF57016">
    <property type="entry name" value="Plant lectins/antimicrobial peptides"/>
    <property type="match status" value="2"/>
</dbReference>
<dbReference type="SUPFAM" id="SSF54556">
    <property type="entry name" value="Chitinase insertion domain"/>
    <property type="match status" value="1"/>
</dbReference>
<comment type="caution">
    <text evidence="11">Lacks conserved residue(s) required for the propagation of feature annotation.</text>
</comment>
<evidence type="ECO:0000256" key="4">
    <source>
        <dbReference type="ARBA" id="ARBA00022669"/>
    </source>
</evidence>
<keyword evidence="7" id="KW-0843">Virulence</keyword>
<evidence type="ECO:0000256" key="8">
    <source>
        <dbReference type="ARBA" id="ARBA00023277"/>
    </source>
</evidence>
<dbReference type="EMBL" id="JACBAG010001830">
    <property type="protein sequence ID" value="KAF7180791.1"/>
    <property type="molecule type" value="Genomic_DNA"/>
</dbReference>
<dbReference type="CDD" id="cd00035">
    <property type="entry name" value="ChtBD1"/>
    <property type="match status" value="1"/>
</dbReference>
<dbReference type="GO" id="GO:0008843">
    <property type="term" value="F:endochitinase activity"/>
    <property type="evidence" value="ECO:0007669"/>
    <property type="project" value="UniProtKB-EC"/>
</dbReference>
<name>A0A8H6QX05_9EURO</name>
<evidence type="ECO:0000256" key="1">
    <source>
        <dbReference type="ARBA" id="ARBA00000822"/>
    </source>
</evidence>
<keyword evidence="5 12" id="KW-0378">Hydrolase</keyword>
<sequence>MHRFKISAASLWMLFLSCFLLFLPIRAQDCSALSPCATSCCNKFGYCGVGDDYCGADCVASYDYRPECDASNPYASGCCNKFGYCGLGPDYCAKDMCVAGCDNRAKCDPGGYGEFANKAKYLLNVCCSKFGFCGTTKEFCGTKKVKRPSCSKNGGLSRVIGYYEGWSMRRPCHDFYPEQIPVGVYTHLNYAFASIDPKTFEVLPPSLYEKDLMKRLTALKRSDPDLKVYIAVGGWTFNDPGPTATVFSDIARSEANQKAFFKSLISFMSTYNFDGIDLDWEYPVAEDRSGRPEDYKNFPSFIANLKRALKASGGRDGLTITLPASYWYLQNFDIVNLQKDVDFFNIMSYDLHGAWDRNNKWLAPELNSHTNLTEITNALDLLWRNDINPEKVVLGLAFYARVFSATSPSCMEPGCTFQSGGNAGVCSNEVGILLNSEIVEIMNDHQVKPTLDKDAAVKILKFDNNQWLTYEDADTFKLKAEFARGQYLGGVMVWAISYNLPYGNYSSTLGEVANRKVKALAMSTVTDELETRKVYQQSAVRAETISSAVPLSHLFQLAAGMGTAMCTWAESPKCDEGVCPNTLVAESSTGSGGDYCQWKTFKYTWNGQEATFQERKYCCDQKDDTKWEDCEWFDNIRIFSVDSAAVDGYCASGCPNDRSVKEFMDDPSCGIDDYRKRDLVLDDHFFGNVTSYEFDSPSALVRRASSKAQGDMQELLSTLVLSYTVSEASREIWKRHVVSRYPNLTLEKIRVYKTQARDWVREGAWRLVDLIVCNMPFYNAALGDVDPIICPIPDRHWDDPPEGDLEDDAEDDLEARDLDKRSSRSYTRRIGGADWIVRALAYRNRGRWPRHNAIWNAGYGFRDNDNCLSSDIRTQPVTRQNEENFVVEHVPELQTVPDFVEEAHEGVLPSRSAPMFPALSANFIRQGLDAPILRNPPPMRGGAQSDRPIVRMMNALGSTRNGGGFVLLNGELNQVKKDLWMRHKPYNDKDMDKYVKDDNYTAALNSMRAAVAVIHYLNHPVINSHMTSSLNEVRSELGLANNRRLRPPQAPPWGFVIYRTTYTPQSYRQFPRIIELTNSCIKREILEEYAWCKDSYAGPPEELKNGYQLICAKHRPIIIEDRTQLNGISLHGVRSHYESWIDDHASGRGRETYNWGYPTQRHVCLVVDEEVCQALGNADMRLIEEAAGQYYKKWWVKAVEPWPEIDEVEQEATGFDGTMKVSVFSLFCLWTHMDDPYPMWMMRRDANGLYTG</sequence>
<comment type="similarity">
    <text evidence="2">Belongs to the glycosyl hydrolase 18 family. Chitinase class V subfamily.</text>
</comment>
<dbReference type="SMART" id="SM00636">
    <property type="entry name" value="Glyco_18"/>
    <property type="match status" value="1"/>
</dbReference>
<keyword evidence="10" id="KW-0624">Polysaccharide degradation</keyword>
<evidence type="ECO:0000259" key="16">
    <source>
        <dbReference type="PROSITE" id="PS51910"/>
    </source>
</evidence>
<feature type="signal peptide" evidence="14">
    <location>
        <begin position="1"/>
        <end position="27"/>
    </location>
</feature>
<dbReference type="SUPFAM" id="SSF51445">
    <property type="entry name" value="(Trans)glycosidases"/>
    <property type="match status" value="1"/>
</dbReference>
<evidence type="ECO:0000256" key="5">
    <source>
        <dbReference type="ARBA" id="ARBA00022801"/>
    </source>
</evidence>
<keyword evidence="6" id="KW-0146">Chitin degradation</keyword>
<dbReference type="Gene3D" id="3.20.20.80">
    <property type="entry name" value="Glycosidases"/>
    <property type="match status" value="1"/>
</dbReference>
<accession>A0A8H6QX05</accession>
<dbReference type="InterPro" id="IPR011583">
    <property type="entry name" value="Chitinase_II/V-like_cat"/>
</dbReference>
<organism evidence="17 18">
    <name type="scientific">Aspergillus felis</name>
    <dbReference type="NCBI Taxonomy" id="1287682"/>
    <lineage>
        <taxon>Eukaryota</taxon>
        <taxon>Fungi</taxon>
        <taxon>Dikarya</taxon>
        <taxon>Ascomycota</taxon>
        <taxon>Pezizomycotina</taxon>
        <taxon>Eurotiomycetes</taxon>
        <taxon>Eurotiomycetidae</taxon>
        <taxon>Eurotiales</taxon>
        <taxon>Aspergillaceae</taxon>
        <taxon>Aspergillus</taxon>
        <taxon>Aspergillus subgen. Fumigati</taxon>
    </lineage>
</organism>
<keyword evidence="11" id="KW-1015">Disulfide bond</keyword>
<dbReference type="SMART" id="SM00270">
    <property type="entry name" value="ChtBD1"/>
    <property type="match status" value="3"/>
</dbReference>
<dbReference type="GO" id="GO:0000272">
    <property type="term" value="P:polysaccharide catabolic process"/>
    <property type="evidence" value="ECO:0007669"/>
    <property type="project" value="UniProtKB-KW"/>
</dbReference>
<dbReference type="PROSITE" id="PS51910">
    <property type="entry name" value="GH18_2"/>
    <property type="match status" value="1"/>
</dbReference>
<proteinExistence type="inferred from homology"/>
<evidence type="ECO:0000256" key="3">
    <source>
        <dbReference type="ARBA" id="ARBA00012729"/>
    </source>
</evidence>
<gene>
    <name evidence="17" type="ORF">CNMCM7691_010082</name>
</gene>
<dbReference type="Pfam" id="PF00704">
    <property type="entry name" value="Glyco_hydro_18"/>
    <property type="match status" value="1"/>
</dbReference>
<evidence type="ECO:0000256" key="6">
    <source>
        <dbReference type="ARBA" id="ARBA00023024"/>
    </source>
</evidence>
<evidence type="ECO:0000256" key="12">
    <source>
        <dbReference type="RuleBase" id="RU000489"/>
    </source>
</evidence>
<dbReference type="InterPro" id="IPR001579">
    <property type="entry name" value="Glyco_hydro_18_chit_AS"/>
</dbReference>
<dbReference type="PANTHER" id="PTHR11177">
    <property type="entry name" value="CHITINASE"/>
    <property type="match status" value="1"/>
</dbReference>
<dbReference type="InterPro" id="IPR001223">
    <property type="entry name" value="Glyco_hydro18_cat"/>
</dbReference>
<dbReference type="Pfam" id="PF00187">
    <property type="entry name" value="Chitin_bind_1"/>
    <property type="match status" value="1"/>
</dbReference>
<evidence type="ECO:0000256" key="7">
    <source>
        <dbReference type="ARBA" id="ARBA00023026"/>
    </source>
</evidence>
<feature type="compositionally biased region" description="Acidic residues" evidence="13">
    <location>
        <begin position="800"/>
        <end position="814"/>
    </location>
</feature>
<dbReference type="EC" id="3.2.1.14" evidence="3"/>
<keyword evidence="4 11" id="KW-0147">Chitin-binding</keyword>
<evidence type="ECO:0000313" key="18">
    <source>
        <dbReference type="Proteomes" id="UP000641853"/>
    </source>
</evidence>
<feature type="region of interest" description="Disordered" evidence="13">
    <location>
        <begin position="796"/>
        <end position="816"/>
    </location>
</feature>
<dbReference type="Proteomes" id="UP000641853">
    <property type="component" value="Unassembled WGS sequence"/>
</dbReference>
<dbReference type="Gene3D" id="3.30.60.10">
    <property type="entry name" value="Endochitinase-like"/>
    <property type="match status" value="1"/>
</dbReference>
<evidence type="ECO:0000256" key="13">
    <source>
        <dbReference type="SAM" id="MobiDB-lite"/>
    </source>
</evidence>
<dbReference type="PROSITE" id="PS01095">
    <property type="entry name" value="GH18_1"/>
    <property type="match status" value="1"/>
</dbReference>
<keyword evidence="8" id="KW-0119">Carbohydrate metabolism</keyword>
<dbReference type="InterPro" id="IPR050314">
    <property type="entry name" value="Glycosyl_Hydrlase_18"/>
</dbReference>
<evidence type="ECO:0000256" key="10">
    <source>
        <dbReference type="ARBA" id="ARBA00023326"/>
    </source>
</evidence>
<evidence type="ECO:0000256" key="11">
    <source>
        <dbReference type="PROSITE-ProRule" id="PRU00261"/>
    </source>
</evidence>
<feature type="domain" description="GH18" evidence="16">
    <location>
        <begin position="157"/>
        <end position="520"/>
    </location>
</feature>